<evidence type="ECO:0000313" key="1">
    <source>
        <dbReference type="EMBL" id="AUN30347.1"/>
    </source>
</evidence>
<dbReference type="PROSITE" id="PS50404">
    <property type="entry name" value="GST_NTER"/>
    <property type="match status" value="1"/>
</dbReference>
<organism evidence="1 2">
    <name type="scientific">Niveispirillum cyanobacteriorum</name>
    <dbReference type="NCBI Taxonomy" id="1612173"/>
    <lineage>
        <taxon>Bacteria</taxon>
        <taxon>Pseudomonadati</taxon>
        <taxon>Pseudomonadota</taxon>
        <taxon>Alphaproteobacteria</taxon>
        <taxon>Rhodospirillales</taxon>
        <taxon>Azospirillaceae</taxon>
        <taxon>Niveispirillum</taxon>
    </lineage>
</organism>
<dbReference type="KEGG" id="ncb:C0V82_08970"/>
<dbReference type="SUPFAM" id="SSF52833">
    <property type="entry name" value="Thioredoxin-like"/>
    <property type="match status" value="1"/>
</dbReference>
<protein>
    <submittedName>
        <fullName evidence="1">Glutathione S-transferase</fullName>
    </submittedName>
</protein>
<keyword evidence="2" id="KW-1185">Reference proteome</keyword>
<dbReference type="OrthoDB" id="9813092at2"/>
<accession>A0A2K9NB88</accession>
<reference evidence="1 2" key="1">
    <citation type="submission" date="2017-12" db="EMBL/GenBank/DDBJ databases">
        <title>Genomes of bacteria within cyanobacterial aggregates.</title>
        <authorList>
            <person name="Cai H."/>
        </authorList>
    </citation>
    <scope>NUCLEOTIDE SEQUENCE [LARGE SCALE GENOMIC DNA]</scope>
    <source>
        <strain evidence="1 2">TH16</strain>
    </source>
</reference>
<name>A0A2K9NB88_9PROT</name>
<dbReference type="RefSeq" id="WP_102112037.1">
    <property type="nucleotide sequence ID" value="NZ_BMGN01000002.1"/>
</dbReference>
<dbReference type="GO" id="GO:0016740">
    <property type="term" value="F:transferase activity"/>
    <property type="evidence" value="ECO:0007669"/>
    <property type="project" value="UniProtKB-KW"/>
</dbReference>
<proteinExistence type="predicted"/>
<dbReference type="InterPro" id="IPR004045">
    <property type="entry name" value="Glutathione_S-Trfase_N"/>
</dbReference>
<dbReference type="CDD" id="cd03057">
    <property type="entry name" value="GST_N_Beta"/>
    <property type="match status" value="1"/>
</dbReference>
<dbReference type="PANTHER" id="PTHR44051">
    <property type="entry name" value="GLUTATHIONE S-TRANSFERASE-RELATED"/>
    <property type="match status" value="1"/>
</dbReference>
<dbReference type="Proteomes" id="UP000234752">
    <property type="component" value="Chromosome eg_1"/>
</dbReference>
<keyword evidence="1" id="KW-0808">Transferase</keyword>
<dbReference type="Gene3D" id="1.20.1050.10">
    <property type="match status" value="1"/>
</dbReference>
<dbReference type="Pfam" id="PF13409">
    <property type="entry name" value="GST_N_2"/>
    <property type="match status" value="1"/>
</dbReference>
<evidence type="ECO:0000313" key="2">
    <source>
        <dbReference type="Proteomes" id="UP000234752"/>
    </source>
</evidence>
<dbReference type="Gene3D" id="3.40.30.10">
    <property type="entry name" value="Glutaredoxin"/>
    <property type="match status" value="1"/>
</dbReference>
<dbReference type="EMBL" id="CP025611">
    <property type="protein sequence ID" value="AUN30347.1"/>
    <property type="molecule type" value="Genomic_DNA"/>
</dbReference>
<dbReference type="SUPFAM" id="SSF47616">
    <property type="entry name" value="GST C-terminal domain-like"/>
    <property type="match status" value="1"/>
</dbReference>
<dbReference type="PANTHER" id="PTHR44051:SF8">
    <property type="entry name" value="GLUTATHIONE S-TRANSFERASE GSTA"/>
    <property type="match status" value="1"/>
</dbReference>
<sequence length="218" mass="23973">MSGKPVLYGATGCGSAVVEAGFILAGEDYDYVEASPWEPSDGLTALKAINPLVQVPTLVLPDGTVMTESVAILIWLMDRHPGRLGPGPGDPLRPSFLRWLVYLPAAIYPMYTVRDFVDQWVSGEKATGELKQSTVNRILLCWKNMEAALQPAAGGWLLGTPDLTALDLYICMMTRWTPRRDAIRAVAPGIVAVAERVDHDPRVVALWRRHFPDGYKDL</sequence>
<dbReference type="InterPro" id="IPR036282">
    <property type="entry name" value="Glutathione-S-Trfase_C_sf"/>
</dbReference>
<gene>
    <name evidence="1" type="ORF">C0V82_08970</name>
</gene>
<dbReference type="AlphaFoldDB" id="A0A2K9NB88"/>
<dbReference type="InterPro" id="IPR036249">
    <property type="entry name" value="Thioredoxin-like_sf"/>
</dbReference>